<dbReference type="InterPro" id="IPR002156">
    <property type="entry name" value="RNaseH_domain"/>
</dbReference>
<dbReference type="Gene3D" id="3.30.420.10">
    <property type="entry name" value="Ribonuclease H-like superfamily/Ribonuclease H"/>
    <property type="match status" value="1"/>
</dbReference>
<dbReference type="CDD" id="cd06222">
    <property type="entry name" value="RNase_H_like"/>
    <property type="match status" value="1"/>
</dbReference>
<gene>
    <name evidence="2" type="ORF">FRX31_020396</name>
</gene>
<dbReference type="EMBL" id="JABWDY010024720">
    <property type="protein sequence ID" value="KAF5190017.1"/>
    <property type="molecule type" value="Genomic_DNA"/>
</dbReference>
<dbReference type="GO" id="GO:0004523">
    <property type="term" value="F:RNA-DNA hybrid ribonuclease activity"/>
    <property type="evidence" value="ECO:0007669"/>
    <property type="project" value="InterPro"/>
</dbReference>
<dbReference type="InterPro" id="IPR012337">
    <property type="entry name" value="RNaseH-like_sf"/>
</dbReference>
<evidence type="ECO:0000313" key="2">
    <source>
        <dbReference type="EMBL" id="KAF5190017.1"/>
    </source>
</evidence>
<evidence type="ECO:0000259" key="1">
    <source>
        <dbReference type="Pfam" id="PF13456"/>
    </source>
</evidence>
<dbReference type="OrthoDB" id="1731261at2759"/>
<sequence>MNSFQAECQAIISALEVAVSRGWDKVWIESDSQAAIMSFAHNRVPWQMKFRWLKVVKFFTMLQMSTTWKEANFSTDKASKVALSLTPHILYSYEEKPTWLTVCENPDTSYYRFK</sequence>
<dbReference type="AlphaFoldDB" id="A0A7J6VZ93"/>
<dbReference type="SUPFAM" id="SSF53098">
    <property type="entry name" value="Ribonuclease H-like"/>
    <property type="match status" value="1"/>
</dbReference>
<dbReference type="GO" id="GO:0003676">
    <property type="term" value="F:nucleic acid binding"/>
    <property type="evidence" value="ECO:0007669"/>
    <property type="project" value="InterPro"/>
</dbReference>
<dbReference type="InterPro" id="IPR036397">
    <property type="entry name" value="RNaseH_sf"/>
</dbReference>
<protein>
    <recommendedName>
        <fullName evidence="1">RNase H type-1 domain-containing protein</fullName>
    </recommendedName>
</protein>
<proteinExistence type="predicted"/>
<dbReference type="Pfam" id="PF13456">
    <property type="entry name" value="RVT_3"/>
    <property type="match status" value="1"/>
</dbReference>
<organism evidence="2 3">
    <name type="scientific">Thalictrum thalictroides</name>
    <name type="common">Rue-anemone</name>
    <name type="synonym">Anemone thalictroides</name>
    <dbReference type="NCBI Taxonomy" id="46969"/>
    <lineage>
        <taxon>Eukaryota</taxon>
        <taxon>Viridiplantae</taxon>
        <taxon>Streptophyta</taxon>
        <taxon>Embryophyta</taxon>
        <taxon>Tracheophyta</taxon>
        <taxon>Spermatophyta</taxon>
        <taxon>Magnoliopsida</taxon>
        <taxon>Ranunculales</taxon>
        <taxon>Ranunculaceae</taxon>
        <taxon>Thalictroideae</taxon>
        <taxon>Thalictrum</taxon>
    </lineage>
</organism>
<evidence type="ECO:0000313" key="3">
    <source>
        <dbReference type="Proteomes" id="UP000554482"/>
    </source>
</evidence>
<dbReference type="Proteomes" id="UP000554482">
    <property type="component" value="Unassembled WGS sequence"/>
</dbReference>
<dbReference type="InterPro" id="IPR044730">
    <property type="entry name" value="RNase_H-like_dom_plant"/>
</dbReference>
<keyword evidence="3" id="KW-1185">Reference proteome</keyword>
<feature type="domain" description="RNase H type-1" evidence="1">
    <location>
        <begin position="2"/>
        <end position="45"/>
    </location>
</feature>
<reference evidence="2 3" key="1">
    <citation type="submission" date="2020-06" db="EMBL/GenBank/DDBJ databases">
        <title>Transcriptomic and genomic resources for Thalictrum thalictroides and T. hernandezii: Facilitating candidate gene discovery in an emerging model plant lineage.</title>
        <authorList>
            <person name="Arias T."/>
            <person name="Riano-Pachon D.M."/>
            <person name="Di Stilio V.S."/>
        </authorList>
    </citation>
    <scope>NUCLEOTIDE SEQUENCE [LARGE SCALE GENOMIC DNA]</scope>
    <source>
        <strain evidence="3">cv. WT478/WT964</strain>
        <tissue evidence="2">Leaves</tissue>
    </source>
</reference>
<name>A0A7J6VZ93_THATH</name>
<accession>A0A7J6VZ93</accession>
<comment type="caution">
    <text evidence="2">The sequence shown here is derived from an EMBL/GenBank/DDBJ whole genome shotgun (WGS) entry which is preliminary data.</text>
</comment>